<comment type="caution">
    <text evidence="1">The sequence shown here is derived from an EMBL/GenBank/DDBJ whole genome shotgun (WGS) entry which is preliminary data.</text>
</comment>
<reference evidence="1 2" key="1">
    <citation type="submission" date="2022-10" db="EMBL/GenBank/DDBJ databases">
        <title>Alteromonas sp. chi3 Genome sequencing.</title>
        <authorList>
            <person name="Park S."/>
        </authorList>
    </citation>
    <scope>NUCLEOTIDE SEQUENCE [LARGE SCALE GENOMIC DNA]</scope>
    <source>
        <strain evidence="2">chi3</strain>
    </source>
</reference>
<name>A0ABT5L781_9ALTE</name>
<dbReference type="EMBL" id="JAQQXP010000001">
    <property type="protein sequence ID" value="MDC8831593.1"/>
    <property type="molecule type" value="Genomic_DNA"/>
</dbReference>
<sequence length="78" mass="8702">MYGLIEAVMPVKPLLKADYRFTLADAFKAEEQAQTDRLAEFLHTNTGFFNRCFRGQGDVSQPYDLFSLSCACASVSAK</sequence>
<proteinExistence type="predicted"/>
<protein>
    <submittedName>
        <fullName evidence="1">Uncharacterized protein</fullName>
    </submittedName>
</protein>
<dbReference type="Proteomes" id="UP001218788">
    <property type="component" value="Unassembled WGS sequence"/>
</dbReference>
<dbReference type="RefSeq" id="WP_273640985.1">
    <property type="nucleotide sequence ID" value="NZ_JAQQXP010000001.1"/>
</dbReference>
<keyword evidence="2" id="KW-1185">Reference proteome</keyword>
<gene>
    <name evidence="1" type="ORF">OIK42_12565</name>
</gene>
<accession>A0ABT5L781</accession>
<organism evidence="1 2">
    <name type="scientific">Alteromonas gilva</name>
    <dbReference type="NCBI Taxonomy" id="2987522"/>
    <lineage>
        <taxon>Bacteria</taxon>
        <taxon>Pseudomonadati</taxon>
        <taxon>Pseudomonadota</taxon>
        <taxon>Gammaproteobacteria</taxon>
        <taxon>Alteromonadales</taxon>
        <taxon>Alteromonadaceae</taxon>
        <taxon>Alteromonas/Salinimonas group</taxon>
        <taxon>Alteromonas</taxon>
    </lineage>
</organism>
<evidence type="ECO:0000313" key="2">
    <source>
        <dbReference type="Proteomes" id="UP001218788"/>
    </source>
</evidence>
<evidence type="ECO:0000313" key="1">
    <source>
        <dbReference type="EMBL" id="MDC8831593.1"/>
    </source>
</evidence>